<evidence type="ECO:0000313" key="4">
    <source>
        <dbReference type="Proteomes" id="UP000373449"/>
    </source>
</evidence>
<proteinExistence type="predicted"/>
<dbReference type="PANTHER" id="PTHR32305">
    <property type="match status" value="1"/>
</dbReference>
<protein>
    <submittedName>
        <fullName evidence="3">Uncharacterized conserved protein</fullName>
    </submittedName>
</protein>
<evidence type="ECO:0000256" key="1">
    <source>
        <dbReference type="ARBA" id="ARBA00022737"/>
    </source>
</evidence>
<evidence type="ECO:0000313" key="3">
    <source>
        <dbReference type="EMBL" id="VFS51561.1"/>
    </source>
</evidence>
<dbReference type="InterPro" id="IPR056823">
    <property type="entry name" value="TEN-like_YD-shell"/>
</dbReference>
<dbReference type="RefSeq" id="WP_134531449.1">
    <property type="nucleotide sequence ID" value="NZ_CAADJA010000002.1"/>
</dbReference>
<sequence length="283" mass="33171">MRFRRISSVIQEGAARYHFDYHVDFPELMTQIVPSIYRGADFNETDGWQALPPIMTYHYNDKKQLIRTVSASGEQELFAYRDDHVLIRRELAGGAVFHWEWDGEGKHARCRRQYGNFDQLDIHYQWDDEKGLSTETHRDGTQHVYQHDGAARLIYEKNAAGHEIRQTFDDKGLLICRQEADGNKTHYEYDSDGHRVGVTYPDGQSVRYDYFLGTLRFIRHFGELGKEQRWAYHYNDQNEVNCQVSPGGQETHYHYDEQGKIARVDYPNQNPPILSLGYVRPFG</sequence>
<gene>
    <name evidence="3" type="ORF">NCTC12282_05208</name>
</gene>
<dbReference type="InterPro" id="IPR006530">
    <property type="entry name" value="YD"/>
</dbReference>
<name>A0A484ZUT1_9GAMM</name>
<dbReference type="EMBL" id="CAADJA010000002">
    <property type="protein sequence ID" value="VFS51561.1"/>
    <property type="molecule type" value="Genomic_DNA"/>
</dbReference>
<keyword evidence="1" id="KW-0677">Repeat</keyword>
<accession>A0A484ZUT1</accession>
<dbReference type="PANTHER" id="PTHR32305:SF15">
    <property type="entry name" value="PROTEIN RHSA-RELATED"/>
    <property type="match status" value="1"/>
</dbReference>
<feature type="domain" description="Teneurin-like YD-shell" evidence="2">
    <location>
        <begin position="100"/>
        <end position="269"/>
    </location>
</feature>
<dbReference type="Gene3D" id="2.180.10.10">
    <property type="entry name" value="RHS repeat-associated core"/>
    <property type="match status" value="1"/>
</dbReference>
<dbReference type="AlphaFoldDB" id="A0A484ZUT1"/>
<evidence type="ECO:0000259" key="2">
    <source>
        <dbReference type="Pfam" id="PF25023"/>
    </source>
</evidence>
<reference evidence="3 4" key="1">
    <citation type="submission" date="2019-03" db="EMBL/GenBank/DDBJ databases">
        <authorList>
            <consortium name="Pathogen Informatics"/>
        </authorList>
    </citation>
    <scope>NUCLEOTIDE SEQUENCE [LARGE SCALE GENOMIC DNA]</scope>
    <source>
        <strain evidence="3 4">NCTC12282</strain>
    </source>
</reference>
<dbReference type="NCBIfam" id="TIGR01643">
    <property type="entry name" value="YD_repeat_2x"/>
    <property type="match status" value="2"/>
</dbReference>
<dbReference type="Pfam" id="PF25023">
    <property type="entry name" value="TEN_YD-shell"/>
    <property type="match status" value="1"/>
</dbReference>
<dbReference type="InterPro" id="IPR050708">
    <property type="entry name" value="T6SS_VgrG/RHS"/>
</dbReference>
<organism evidence="3 4">
    <name type="scientific">Budvicia aquatica</name>
    <dbReference type="NCBI Taxonomy" id="82979"/>
    <lineage>
        <taxon>Bacteria</taxon>
        <taxon>Pseudomonadati</taxon>
        <taxon>Pseudomonadota</taxon>
        <taxon>Gammaproteobacteria</taxon>
        <taxon>Enterobacterales</taxon>
        <taxon>Budviciaceae</taxon>
        <taxon>Budvicia</taxon>
    </lineage>
</organism>
<dbReference type="Proteomes" id="UP000373449">
    <property type="component" value="Unassembled WGS sequence"/>
</dbReference>